<evidence type="ECO:0000313" key="2">
    <source>
        <dbReference type="Proteomes" id="UP000214600"/>
    </source>
</evidence>
<dbReference type="RefSeq" id="WP_089454252.1">
    <property type="nucleotide sequence ID" value="NZ_NKFA01000032.1"/>
</dbReference>
<sequence length="146" mass="16127">MPALDPNDFTLHDIHLFPVCVFCAEHATPGYAPRWEREIDALMRHGEPFVIVYIELDTDESHDDRKHRAVWLKQNKDALGAVCKALVSVEPDPDRRAEVAAQGETAVKAFGIPHHAVASFGQALSLAARLTRQHSGNDARQAGQQA</sequence>
<dbReference type="AlphaFoldDB" id="A0A228HUX3"/>
<protein>
    <recommendedName>
        <fullName evidence="3">ATP--cob(I)alamin adenosyltransferase</fullName>
    </recommendedName>
</protein>
<accession>A0A228HUX3</accession>
<reference evidence="2" key="1">
    <citation type="submission" date="2017-06" db="EMBL/GenBank/DDBJ databases">
        <authorList>
            <person name="LiPuma J."/>
            <person name="Spilker T."/>
        </authorList>
    </citation>
    <scope>NUCLEOTIDE SEQUENCE [LARGE SCALE GENOMIC DNA]</scope>
    <source>
        <strain evidence="2">AU17325</strain>
    </source>
</reference>
<dbReference type="OrthoDB" id="8941979at2"/>
<proteinExistence type="predicted"/>
<name>A0A228HUX3_9BURK</name>
<organism evidence="1 2">
    <name type="scientific">Burkholderia aenigmatica</name>
    <dbReference type="NCBI Taxonomy" id="2015348"/>
    <lineage>
        <taxon>Bacteria</taxon>
        <taxon>Pseudomonadati</taxon>
        <taxon>Pseudomonadota</taxon>
        <taxon>Betaproteobacteria</taxon>
        <taxon>Burkholderiales</taxon>
        <taxon>Burkholderiaceae</taxon>
        <taxon>Burkholderia</taxon>
        <taxon>Burkholderia cepacia complex</taxon>
    </lineage>
</organism>
<dbReference type="EMBL" id="NKFA01000032">
    <property type="protein sequence ID" value="OXI33659.1"/>
    <property type="molecule type" value="Genomic_DNA"/>
</dbReference>
<evidence type="ECO:0000313" key="1">
    <source>
        <dbReference type="EMBL" id="OXI33659.1"/>
    </source>
</evidence>
<gene>
    <name evidence="1" type="ORF">CFB84_38710</name>
</gene>
<comment type="caution">
    <text evidence="1">The sequence shown here is derived from an EMBL/GenBank/DDBJ whole genome shotgun (WGS) entry which is preliminary data.</text>
</comment>
<reference evidence="1 2" key="2">
    <citation type="submission" date="2017-08" db="EMBL/GenBank/DDBJ databases">
        <title>WGS of novel Burkholderia cepaca complex species.</title>
        <authorList>
            <person name="Lipuma J."/>
            <person name="Spilker T."/>
        </authorList>
    </citation>
    <scope>NUCLEOTIDE SEQUENCE [LARGE SCALE GENOMIC DNA]</scope>
    <source>
        <strain evidence="1 2">AU17325</strain>
    </source>
</reference>
<evidence type="ECO:0008006" key="3">
    <source>
        <dbReference type="Google" id="ProtNLM"/>
    </source>
</evidence>
<dbReference type="Proteomes" id="UP000214600">
    <property type="component" value="Unassembled WGS sequence"/>
</dbReference>